<feature type="domain" description="Helix-hairpin-helix DNA-binding motif class 1" evidence="13">
    <location>
        <begin position="483"/>
        <end position="502"/>
    </location>
</feature>
<evidence type="ECO:0000256" key="9">
    <source>
        <dbReference type="ARBA" id="ARBA00022842"/>
    </source>
</evidence>
<dbReference type="PANTHER" id="PTHR23389:SF9">
    <property type="entry name" value="DNA LIGASE"/>
    <property type="match status" value="1"/>
</dbReference>
<dbReference type="InterPro" id="IPR013840">
    <property type="entry name" value="DNAligase_N"/>
</dbReference>
<dbReference type="Pfam" id="PF14520">
    <property type="entry name" value="HHH_5"/>
    <property type="match status" value="1"/>
</dbReference>
<reference evidence="15" key="1">
    <citation type="submission" date="2018-05" db="EMBL/GenBank/DDBJ databases">
        <authorList>
            <person name="Lanie J.A."/>
            <person name="Ng W.-L."/>
            <person name="Kazmierczak K.M."/>
            <person name="Andrzejewski T.M."/>
            <person name="Davidsen T.M."/>
            <person name="Wayne K.J."/>
            <person name="Tettelin H."/>
            <person name="Glass J.I."/>
            <person name="Rusch D."/>
            <person name="Podicherti R."/>
            <person name="Tsui H.-C.T."/>
            <person name="Winkler M.E."/>
        </authorList>
    </citation>
    <scope>NUCLEOTIDE SEQUENCE</scope>
</reference>
<keyword evidence="6" id="KW-0479">Metal-binding</keyword>
<dbReference type="FunFam" id="1.10.150.20:FF:000007">
    <property type="entry name" value="DNA ligase"/>
    <property type="match status" value="1"/>
</dbReference>
<evidence type="ECO:0000256" key="6">
    <source>
        <dbReference type="ARBA" id="ARBA00022723"/>
    </source>
</evidence>
<dbReference type="PROSITE" id="PS01055">
    <property type="entry name" value="DNA_LIGASE_N1"/>
    <property type="match status" value="1"/>
</dbReference>
<evidence type="ECO:0000259" key="14">
    <source>
        <dbReference type="SMART" id="SM00532"/>
    </source>
</evidence>
<dbReference type="InterPro" id="IPR001679">
    <property type="entry name" value="DNA_ligase"/>
</dbReference>
<dbReference type="AlphaFoldDB" id="A0A381Y6K2"/>
<dbReference type="Gene3D" id="1.10.287.610">
    <property type="entry name" value="Helix hairpin bin"/>
    <property type="match status" value="1"/>
</dbReference>
<keyword evidence="7" id="KW-0227">DNA damage</keyword>
<evidence type="ECO:0000256" key="10">
    <source>
        <dbReference type="ARBA" id="ARBA00023027"/>
    </source>
</evidence>
<dbReference type="Pfam" id="PF03120">
    <property type="entry name" value="OB_DNA_ligase"/>
    <property type="match status" value="1"/>
</dbReference>
<comment type="function">
    <text evidence="2">DNA ligase that catalyzes the formation of phosphodiester linkages between 5'-phosphoryl and 3'-hydroxyl groups in double-stranded DNA using NAD as a coenzyme and as the energy source for the reaction. It is essential for DNA replication and repair of damaged DNA.</text>
</comment>
<accession>A0A381Y6K2</accession>
<keyword evidence="4" id="KW-0436">Ligase</keyword>
<evidence type="ECO:0000256" key="1">
    <source>
        <dbReference type="ARBA" id="ARBA00001946"/>
    </source>
</evidence>
<evidence type="ECO:0000256" key="2">
    <source>
        <dbReference type="ARBA" id="ARBA00004067"/>
    </source>
</evidence>
<evidence type="ECO:0000259" key="13">
    <source>
        <dbReference type="SMART" id="SM00278"/>
    </source>
</evidence>
<dbReference type="Pfam" id="PF22745">
    <property type="entry name" value="Nlig-Ia"/>
    <property type="match status" value="1"/>
</dbReference>
<dbReference type="FunFam" id="3.30.470.30:FF:000001">
    <property type="entry name" value="DNA ligase"/>
    <property type="match status" value="1"/>
</dbReference>
<dbReference type="InterPro" id="IPR033136">
    <property type="entry name" value="DNA_ligase_CS"/>
</dbReference>
<dbReference type="EC" id="6.5.1.2" evidence="3"/>
<feature type="non-terminal residue" evidence="15">
    <location>
        <position position="593"/>
    </location>
</feature>
<dbReference type="InterPro" id="IPR004150">
    <property type="entry name" value="NAD_DNA_ligase_OB"/>
</dbReference>
<dbReference type="PROSITE" id="PS01056">
    <property type="entry name" value="DNA_LIGASE_N2"/>
    <property type="match status" value="1"/>
</dbReference>
<dbReference type="InterPro" id="IPR010994">
    <property type="entry name" value="RuvA_2-like"/>
</dbReference>
<dbReference type="Pfam" id="PF12826">
    <property type="entry name" value="HHH_2"/>
    <property type="match status" value="1"/>
</dbReference>
<evidence type="ECO:0000313" key="15">
    <source>
        <dbReference type="EMBL" id="SVA72726.1"/>
    </source>
</evidence>
<name>A0A381Y6K2_9ZZZZ</name>
<dbReference type="SUPFAM" id="SSF47781">
    <property type="entry name" value="RuvA domain 2-like"/>
    <property type="match status" value="1"/>
</dbReference>
<dbReference type="InterPro" id="IPR013839">
    <property type="entry name" value="DNAligase_adenylation"/>
</dbReference>
<evidence type="ECO:0000256" key="4">
    <source>
        <dbReference type="ARBA" id="ARBA00022598"/>
    </source>
</evidence>
<dbReference type="CDD" id="cd00114">
    <property type="entry name" value="LIGANc"/>
    <property type="match status" value="1"/>
</dbReference>
<dbReference type="GO" id="GO:0006281">
    <property type="term" value="P:DNA repair"/>
    <property type="evidence" value="ECO:0007669"/>
    <property type="project" value="UniProtKB-KW"/>
</dbReference>
<dbReference type="InterPro" id="IPR003583">
    <property type="entry name" value="Hlx-hairpin-Hlx_DNA-bd_motif"/>
</dbReference>
<evidence type="ECO:0000256" key="11">
    <source>
        <dbReference type="ARBA" id="ARBA00023204"/>
    </source>
</evidence>
<keyword evidence="10" id="KW-0520">NAD</keyword>
<comment type="cofactor">
    <cofactor evidence="1">
        <name>Mg(2+)</name>
        <dbReference type="ChEBI" id="CHEBI:18420"/>
    </cofactor>
</comment>
<dbReference type="SMART" id="SM00278">
    <property type="entry name" value="HhH1"/>
    <property type="match status" value="3"/>
</dbReference>
<feature type="domain" description="NAD-dependent DNA ligase N-terminal" evidence="14">
    <location>
        <begin position="6"/>
        <end position="451"/>
    </location>
</feature>
<evidence type="ECO:0000256" key="5">
    <source>
        <dbReference type="ARBA" id="ARBA00022705"/>
    </source>
</evidence>
<dbReference type="InterPro" id="IPR018239">
    <property type="entry name" value="DNA_ligase_AS"/>
</dbReference>
<dbReference type="InterPro" id="IPR004149">
    <property type="entry name" value="Znf_DNAligase_C4"/>
</dbReference>
<dbReference type="Gene3D" id="6.20.10.30">
    <property type="match status" value="1"/>
</dbReference>
<keyword evidence="8" id="KW-0862">Zinc</keyword>
<evidence type="ECO:0000256" key="3">
    <source>
        <dbReference type="ARBA" id="ARBA00012722"/>
    </source>
</evidence>
<dbReference type="InterPro" id="IPR012340">
    <property type="entry name" value="NA-bd_OB-fold"/>
</dbReference>
<organism evidence="15">
    <name type="scientific">marine metagenome</name>
    <dbReference type="NCBI Taxonomy" id="408172"/>
    <lineage>
        <taxon>unclassified sequences</taxon>
        <taxon>metagenomes</taxon>
        <taxon>ecological metagenomes</taxon>
    </lineage>
</organism>
<dbReference type="NCBIfam" id="TIGR00575">
    <property type="entry name" value="dnlj"/>
    <property type="match status" value="1"/>
</dbReference>
<dbReference type="FunFam" id="2.40.50.140:FF:000012">
    <property type="entry name" value="DNA ligase"/>
    <property type="match status" value="1"/>
</dbReference>
<evidence type="ECO:0000256" key="12">
    <source>
        <dbReference type="ARBA" id="ARBA00034005"/>
    </source>
</evidence>
<dbReference type="Gene3D" id="1.10.150.20">
    <property type="entry name" value="5' to 3' exonuclease, C-terminal subdomain"/>
    <property type="match status" value="2"/>
</dbReference>
<dbReference type="GO" id="GO:0006260">
    <property type="term" value="P:DNA replication"/>
    <property type="evidence" value="ECO:0007669"/>
    <property type="project" value="UniProtKB-KW"/>
</dbReference>
<dbReference type="NCBIfam" id="NF005932">
    <property type="entry name" value="PRK07956.1"/>
    <property type="match status" value="1"/>
</dbReference>
<dbReference type="HAMAP" id="MF_01588">
    <property type="entry name" value="DNA_ligase_A"/>
    <property type="match status" value="1"/>
</dbReference>
<keyword evidence="11" id="KW-0234">DNA repair</keyword>
<dbReference type="InterPro" id="IPR041663">
    <property type="entry name" value="DisA/LigA_HHH"/>
</dbReference>
<proteinExistence type="inferred from homology"/>
<dbReference type="GO" id="GO:0003911">
    <property type="term" value="F:DNA ligase (NAD+) activity"/>
    <property type="evidence" value="ECO:0007669"/>
    <property type="project" value="UniProtKB-EC"/>
</dbReference>
<dbReference type="GO" id="GO:0046872">
    <property type="term" value="F:metal ion binding"/>
    <property type="evidence" value="ECO:0007669"/>
    <property type="project" value="UniProtKB-KW"/>
</dbReference>
<evidence type="ECO:0000256" key="7">
    <source>
        <dbReference type="ARBA" id="ARBA00022763"/>
    </source>
</evidence>
<protein>
    <recommendedName>
        <fullName evidence="3">DNA ligase (NAD(+))</fullName>
        <ecNumber evidence="3">6.5.1.2</ecNumber>
    </recommendedName>
</protein>
<dbReference type="Pfam" id="PF03119">
    <property type="entry name" value="DNA_ligase_ZBD"/>
    <property type="match status" value="1"/>
</dbReference>
<feature type="domain" description="Helix-hairpin-helix DNA-binding motif class 1" evidence="13">
    <location>
        <begin position="547"/>
        <end position="566"/>
    </location>
</feature>
<dbReference type="PIRSF" id="PIRSF001604">
    <property type="entry name" value="LigA"/>
    <property type="match status" value="1"/>
</dbReference>
<dbReference type="SUPFAM" id="SSF50249">
    <property type="entry name" value="Nucleic acid-binding proteins"/>
    <property type="match status" value="1"/>
</dbReference>
<dbReference type="EMBL" id="UINC01017522">
    <property type="protein sequence ID" value="SVA72726.1"/>
    <property type="molecule type" value="Genomic_DNA"/>
</dbReference>
<dbReference type="Gene3D" id="2.40.50.140">
    <property type="entry name" value="Nucleic acid-binding proteins"/>
    <property type="match status" value="1"/>
</dbReference>
<feature type="domain" description="Helix-hairpin-helix DNA-binding motif class 1" evidence="13">
    <location>
        <begin position="449"/>
        <end position="468"/>
    </location>
</feature>
<evidence type="ECO:0000256" key="8">
    <source>
        <dbReference type="ARBA" id="ARBA00022833"/>
    </source>
</evidence>
<dbReference type="GO" id="GO:0003677">
    <property type="term" value="F:DNA binding"/>
    <property type="evidence" value="ECO:0007669"/>
    <property type="project" value="InterPro"/>
</dbReference>
<keyword evidence="9" id="KW-0460">Magnesium</keyword>
<sequence>MATSKIIKKKLELLRKQIRFHNNLYYALDEPEISDIEYDSIFRELIAIEKNFPELITSDSPSQKVGAEPVDYFPSVAHKNPMLSLDNVFNDDDLFSFNSRIQERLKIDSDIWYSAELKMDGVAVSIIYENGVLTRGATRGDGKIGEDITHNIRTIKGVPLKLLGIGYPKVLEVRGEVFIPKQLFYKFNQNARKKNQKTFVNPRNAASGSLRQLNSRITASRPLDIFIYSVGFFKNGKLPKKHSKILNRLSSWGLKTSPESVCVKGVNSCLDYYKKVKEKRKKYPYDIDGVVYKVDDINLQKKLGSLSRSPRWAVAHKFPGQEEVTVIQSIDFQVGRTGAITPVARVKPVFVGGVTVSNITLHNMDELYRKDIRIGDSVFVRRAGDVIPEVISVLKDKRPKNIKPIESPRYCPICHSKTFQLPNETALRCSGGLLCSAQKAESLKHFLSKKALDVQGFGSKLIEKLVLNDQIETPDDLYNLTKKDLLKVERMGDKLAEKIISSLEASKKTTLSRFIYSLGVPEVGEITAVNLAQHFKSLDQIMNSNTDELIQVRDIGGVVANNIFDFFKQKKNKIINKNIINSGINWKSRHKEK</sequence>
<dbReference type="Pfam" id="PF01653">
    <property type="entry name" value="DNA_ligase_aden"/>
    <property type="match status" value="1"/>
</dbReference>
<dbReference type="SUPFAM" id="SSF56091">
    <property type="entry name" value="DNA ligase/mRNA capping enzyme, catalytic domain"/>
    <property type="match status" value="1"/>
</dbReference>
<comment type="catalytic activity">
    <reaction evidence="12">
        <text>NAD(+) + (deoxyribonucleotide)n-3'-hydroxyl + 5'-phospho-(deoxyribonucleotide)m = (deoxyribonucleotide)n+m + AMP + beta-nicotinamide D-nucleotide.</text>
        <dbReference type="EC" id="6.5.1.2"/>
    </reaction>
</comment>
<dbReference type="PANTHER" id="PTHR23389">
    <property type="entry name" value="CHROMOSOME TRANSMISSION FIDELITY FACTOR 18"/>
    <property type="match status" value="1"/>
</dbReference>
<dbReference type="Gene3D" id="3.30.470.30">
    <property type="entry name" value="DNA ligase/mRNA capping enzyme"/>
    <property type="match status" value="1"/>
</dbReference>
<keyword evidence="5" id="KW-0235">DNA replication</keyword>
<gene>
    <name evidence="15" type="ORF">METZ01_LOCUS125580</name>
</gene>
<dbReference type="GO" id="GO:0005829">
    <property type="term" value="C:cytosol"/>
    <property type="evidence" value="ECO:0007669"/>
    <property type="project" value="TreeGrafter"/>
</dbReference>
<dbReference type="SMART" id="SM00532">
    <property type="entry name" value="LIGANc"/>
    <property type="match status" value="1"/>
</dbReference>